<sequence length="87" mass="10494">MIIKIIRRLISYFIFFQLPKITLEQDSFIRRQSHLSDFEQIFFADFEGSASQEHFKKIRFTMFITHSSSCKTRTTLIVNYFNLFSIK</sequence>
<evidence type="ECO:0000313" key="1">
    <source>
        <dbReference type="Proteomes" id="UP000887563"/>
    </source>
</evidence>
<keyword evidence="1" id="KW-1185">Reference proteome</keyword>
<organism evidence="1 2">
    <name type="scientific">Meloidogyne incognita</name>
    <name type="common">Southern root-knot nematode worm</name>
    <name type="synonym">Oxyuris incognita</name>
    <dbReference type="NCBI Taxonomy" id="6306"/>
    <lineage>
        <taxon>Eukaryota</taxon>
        <taxon>Metazoa</taxon>
        <taxon>Ecdysozoa</taxon>
        <taxon>Nematoda</taxon>
        <taxon>Chromadorea</taxon>
        <taxon>Rhabditida</taxon>
        <taxon>Tylenchina</taxon>
        <taxon>Tylenchomorpha</taxon>
        <taxon>Tylenchoidea</taxon>
        <taxon>Meloidogynidae</taxon>
        <taxon>Meloidogyninae</taxon>
        <taxon>Meloidogyne</taxon>
        <taxon>Meloidogyne incognita group</taxon>
    </lineage>
</organism>
<accession>A0A914N9T9</accession>
<proteinExistence type="predicted"/>
<reference evidence="2" key="1">
    <citation type="submission" date="2022-11" db="UniProtKB">
        <authorList>
            <consortium name="WormBaseParasite"/>
        </authorList>
    </citation>
    <scope>IDENTIFICATION</scope>
</reference>
<name>A0A914N9T9_MELIC</name>
<evidence type="ECO:0000313" key="2">
    <source>
        <dbReference type="WBParaSite" id="Minc3s04399g36205"/>
    </source>
</evidence>
<dbReference type="AlphaFoldDB" id="A0A914N9T9"/>
<protein>
    <submittedName>
        <fullName evidence="2">Candidate secreted effector</fullName>
    </submittedName>
</protein>
<dbReference type="WBParaSite" id="Minc3s04399g36205">
    <property type="protein sequence ID" value="Minc3s04399g36205"/>
    <property type="gene ID" value="Minc3s04399g36205"/>
</dbReference>
<dbReference type="Proteomes" id="UP000887563">
    <property type="component" value="Unplaced"/>
</dbReference>